<gene>
    <name evidence="1" type="ORF">K470DRAFT_263757</name>
</gene>
<evidence type="ECO:0000313" key="2">
    <source>
        <dbReference type="Proteomes" id="UP000799421"/>
    </source>
</evidence>
<dbReference type="Proteomes" id="UP000799421">
    <property type="component" value="Unassembled WGS sequence"/>
</dbReference>
<protein>
    <submittedName>
        <fullName evidence="1">Uncharacterized protein</fullName>
    </submittedName>
</protein>
<name>A0A6A7C316_9PEZI</name>
<keyword evidence="2" id="KW-1185">Reference proteome</keyword>
<organism evidence="1 2">
    <name type="scientific">Piedraia hortae CBS 480.64</name>
    <dbReference type="NCBI Taxonomy" id="1314780"/>
    <lineage>
        <taxon>Eukaryota</taxon>
        <taxon>Fungi</taxon>
        <taxon>Dikarya</taxon>
        <taxon>Ascomycota</taxon>
        <taxon>Pezizomycotina</taxon>
        <taxon>Dothideomycetes</taxon>
        <taxon>Dothideomycetidae</taxon>
        <taxon>Capnodiales</taxon>
        <taxon>Piedraiaceae</taxon>
        <taxon>Piedraia</taxon>
    </lineage>
</organism>
<reference evidence="1" key="1">
    <citation type="journal article" date="2020" name="Stud. Mycol.">
        <title>101 Dothideomycetes genomes: a test case for predicting lifestyles and emergence of pathogens.</title>
        <authorList>
            <person name="Haridas S."/>
            <person name="Albert R."/>
            <person name="Binder M."/>
            <person name="Bloem J."/>
            <person name="Labutti K."/>
            <person name="Salamov A."/>
            <person name="Andreopoulos B."/>
            <person name="Baker S."/>
            <person name="Barry K."/>
            <person name="Bills G."/>
            <person name="Bluhm B."/>
            <person name="Cannon C."/>
            <person name="Castanera R."/>
            <person name="Culley D."/>
            <person name="Daum C."/>
            <person name="Ezra D."/>
            <person name="Gonzalez J."/>
            <person name="Henrissat B."/>
            <person name="Kuo A."/>
            <person name="Liang C."/>
            <person name="Lipzen A."/>
            <person name="Lutzoni F."/>
            <person name="Magnuson J."/>
            <person name="Mondo S."/>
            <person name="Nolan M."/>
            <person name="Ohm R."/>
            <person name="Pangilinan J."/>
            <person name="Park H.-J."/>
            <person name="Ramirez L."/>
            <person name="Alfaro M."/>
            <person name="Sun H."/>
            <person name="Tritt A."/>
            <person name="Yoshinaga Y."/>
            <person name="Zwiers L.-H."/>
            <person name="Turgeon B."/>
            <person name="Goodwin S."/>
            <person name="Spatafora J."/>
            <person name="Crous P."/>
            <person name="Grigoriev I."/>
        </authorList>
    </citation>
    <scope>NUCLEOTIDE SEQUENCE</scope>
    <source>
        <strain evidence="1">CBS 480.64</strain>
    </source>
</reference>
<evidence type="ECO:0000313" key="1">
    <source>
        <dbReference type="EMBL" id="KAF2861345.1"/>
    </source>
</evidence>
<dbReference type="AlphaFoldDB" id="A0A6A7C316"/>
<accession>A0A6A7C316</accession>
<dbReference type="EMBL" id="MU005973">
    <property type="protein sequence ID" value="KAF2861345.1"/>
    <property type="molecule type" value="Genomic_DNA"/>
</dbReference>
<sequence>MTAEHSAVENSLHCKISADPAVENSVTLSRRCPCGNCITRGVSAPTQFPILADRDEETVKIYPQNMSGNVSQCPLTTWEHGHQLPRASTPCHVPAEPKPKPTCRPMGVAPHRTNC</sequence>
<proteinExistence type="predicted"/>